<proteinExistence type="predicted"/>
<evidence type="ECO:0008006" key="2">
    <source>
        <dbReference type="Google" id="ProtNLM"/>
    </source>
</evidence>
<reference evidence="1" key="1">
    <citation type="journal article" date="2020" name="Nature">
        <title>Giant virus diversity and host interactions through global metagenomics.</title>
        <authorList>
            <person name="Schulz F."/>
            <person name="Roux S."/>
            <person name="Paez-Espino D."/>
            <person name="Jungbluth S."/>
            <person name="Walsh D.A."/>
            <person name="Denef V.J."/>
            <person name="McMahon K.D."/>
            <person name="Konstantinidis K.T."/>
            <person name="Eloe-Fadrosh E.A."/>
            <person name="Kyrpides N.C."/>
            <person name="Woyke T."/>
        </authorList>
    </citation>
    <scope>NUCLEOTIDE SEQUENCE</scope>
    <source>
        <strain evidence="1">GVMAG-S-1041349-163</strain>
    </source>
</reference>
<dbReference type="Gene3D" id="1.25.40.10">
    <property type="entry name" value="Tetratricopeptide repeat domain"/>
    <property type="match status" value="1"/>
</dbReference>
<sequence>MTEIRDRIKTKINLIQIDNQKIFDLKYEIGLYFTCFNDEYDYDTVKLYNALANVLIKVSKCLKDDSFKQDALECFDEAIRLNDSKNPIYLVERGKLHIEMGNKDLAIVDVNTINELPEDWKTDSINGTYVKLALESIIKSCT</sequence>
<dbReference type="InterPro" id="IPR011990">
    <property type="entry name" value="TPR-like_helical_dom_sf"/>
</dbReference>
<organism evidence="1">
    <name type="scientific">viral metagenome</name>
    <dbReference type="NCBI Taxonomy" id="1070528"/>
    <lineage>
        <taxon>unclassified sequences</taxon>
        <taxon>metagenomes</taxon>
        <taxon>organismal metagenomes</taxon>
    </lineage>
</organism>
<protein>
    <recommendedName>
        <fullName evidence="2">Tetratricopeptide repeat protein</fullName>
    </recommendedName>
</protein>
<evidence type="ECO:0000313" key="1">
    <source>
        <dbReference type="EMBL" id="QHU07745.1"/>
    </source>
</evidence>
<dbReference type="AlphaFoldDB" id="A0A6C0JPP7"/>
<dbReference type="SUPFAM" id="SSF48452">
    <property type="entry name" value="TPR-like"/>
    <property type="match status" value="1"/>
</dbReference>
<accession>A0A6C0JPP7</accession>
<name>A0A6C0JPP7_9ZZZZ</name>
<dbReference type="EMBL" id="MN740686">
    <property type="protein sequence ID" value="QHU07745.1"/>
    <property type="molecule type" value="Genomic_DNA"/>
</dbReference>